<organism evidence="5 6">
    <name type="scientific">Brassica napus</name>
    <name type="common">Rape</name>
    <dbReference type="NCBI Taxonomy" id="3708"/>
    <lineage>
        <taxon>Eukaryota</taxon>
        <taxon>Viridiplantae</taxon>
        <taxon>Streptophyta</taxon>
        <taxon>Embryophyta</taxon>
        <taxon>Tracheophyta</taxon>
        <taxon>Spermatophyta</taxon>
        <taxon>Magnoliopsida</taxon>
        <taxon>eudicotyledons</taxon>
        <taxon>Gunneridae</taxon>
        <taxon>Pentapetalae</taxon>
        <taxon>rosids</taxon>
        <taxon>malvids</taxon>
        <taxon>Brassicales</taxon>
        <taxon>Brassicaceae</taxon>
        <taxon>Brassiceae</taxon>
        <taxon>Brassica</taxon>
    </lineage>
</organism>
<proteinExistence type="inferred from homology"/>
<dbReference type="Pfam" id="PF02902">
    <property type="entry name" value="Peptidase_C48"/>
    <property type="match status" value="1"/>
</dbReference>
<dbReference type="SUPFAM" id="SSF54001">
    <property type="entry name" value="Cysteine proteinases"/>
    <property type="match status" value="1"/>
</dbReference>
<accession>A0ABQ8A8K2</accession>
<keyword evidence="2" id="KW-0645">Protease</keyword>
<feature type="domain" description="Ubiquitin-like protease family profile" evidence="4">
    <location>
        <begin position="429"/>
        <end position="613"/>
    </location>
</feature>
<keyword evidence="3" id="KW-0378">Hydrolase</keyword>
<keyword evidence="6" id="KW-1185">Reference proteome</keyword>
<evidence type="ECO:0000313" key="6">
    <source>
        <dbReference type="Proteomes" id="UP000824890"/>
    </source>
</evidence>
<protein>
    <recommendedName>
        <fullName evidence="4">Ubiquitin-like protease family profile domain-containing protein</fullName>
    </recommendedName>
</protein>
<dbReference type="InterPro" id="IPR038765">
    <property type="entry name" value="Papain-like_cys_pep_sf"/>
</dbReference>
<comment type="caution">
    <text evidence="5">The sequence shown here is derived from an EMBL/GenBank/DDBJ whole genome shotgun (WGS) entry which is preliminary data.</text>
</comment>
<evidence type="ECO:0000256" key="2">
    <source>
        <dbReference type="ARBA" id="ARBA00022670"/>
    </source>
</evidence>
<dbReference type="EMBL" id="JAGKQM010000013">
    <property type="protein sequence ID" value="KAH0888733.1"/>
    <property type="molecule type" value="Genomic_DNA"/>
</dbReference>
<dbReference type="PROSITE" id="PS50600">
    <property type="entry name" value="ULP_PROTEASE"/>
    <property type="match status" value="1"/>
</dbReference>
<feature type="non-terminal residue" evidence="5">
    <location>
        <position position="1"/>
    </location>
</feature>
<evidence type="ECO:0000313" key="5">
    <source>
        <dbReference type="EMBL" id="KAH0888733.1"/>
    </source>
</evidence>
<dbReference type="InterPro" id="IPR003653">
    <property type="entry name" value="Peptidase_C48_C"/>
</dbReference>
<dbReference type="Gene3D" id="3.40.395.10">
    <property type="entry name" value="Adenoviral Proteinase, Chain A"/>
    <property type="match status" value="1"/>
</dbReference>
<evidence type="ECO:0000259" key="4">
    <source>
        <dbReference type="PROSITE" id="PS50600"/>
    </source>
</evidence>
<comment type="similarity">
    <text evidence="1">Belongs to the peptidase C48 family.</text>
</comment>
<dbReference type="Proteomes" id="UP000824890">
    <property type="component" value="Unassembled WGS sequence"/>
</dbReference>
<gene>
    <name evidence="5" type="ORF">HID58_051162</name>
</gene>
<evidence type="ECO:0000256" key="3">
    <source>
        <dbReference type="ARBA" id="ARBA00022801"/>
    </source>
</evidence>
<name>A0ABQ8A8K2_BRANA</name>
<evidence type="ECO:0000256" key="1">
    <source>
        <dbReference type="ARBA" id="ARBA00005234"/>
    </source>
</evidence>
<reference evidence="5 6" key="1">
    <citation type="submission" date="2021-05" db="EMBL/GenBank/DDBJ databases">
        <title>Genome Assembly of Synthetic Allotetraploid Brassica napus Reveals Homoeologous Exchanges between Subgenomes.</title>
        <authorList>
            <person name="Davis J.T."/>
        </authorList>
    </citation>
    <scope>NUCLEOTIDE SEQUENCE [LARGE SCALE GENOMIC DNA]</scope>
    <source>
        <strain evidence="6">cv. Da-Ae</strain>
        <tissue evidence="5">Seedling</tissue>
    </source>
</reference>
<sequence>ERSGAPPCDIPERIFKAGEEPTGVRVTPYHKPCVSSVIRMLKKKTVTGTELRLKYAYLALLSSSSGSEDDVGEEEDMIDDENAEKKSISPGHARDIDAAGKAIVRSIISSGVLGVNEDLEFQWSDDEEDASVDNLLNLIEQGYQFTHSSFTGGVTKLDVIRLREETKAESLNRKTSKRKHSSCSTIPDGIDIEVVAVVVKDSVKDDFSRVNSQLVTLRESTRSLETQVLSDLKEMLSKVEECSENIALLSQGSARHPIFGAEGSHAGATPTACTANAATQTDIDFSTLVGKTVRPINHLTSPQVDSLDPALLFPKPSFSLGLTQEERGVLDKVVNACIGGSDEGGAGDGSDDIQVQPEEVGLGCRKSKRQKNPPKSLLGNYECDKRFLNLGRQAAADSNTSGGNIDYSAKFSILLDKMKTPCSITTARWSLDSSEVYEMVERSTPLSAKVVDVLISHISGLFRSNSQPNHQSTCAFLDSQFVYTKFSKVSKKESFRFPDIVLDAGLQNTSFAEADRYYFPFNLDNKYWVGVCVNMSTWAISVLDSNISIRSDYMMNKEIRPMAQMFPYFAKQLGKQGASEDGKPLAIERPRWIPQNNSLPDSAVSAILFIQAHAVAGVDGCKCITADVLDTEVEKLAVTLYEGNVGPL</sequence>